<dbReference type="AlphaFoldDB" id="A0A5B8K746"/>
<sequence length="102" mass="11959">MKKNVFEYHKIYNKNNQLTGILVIKKMIPINLKLIKKITFEKNNKYHFLLSEQLIIISKEKDVILSKINAFYNKKLNNGTVYGSTNILADVKLIEKFNISEL</sequence>
<dbReference type="KEGG" id="mans:FRW55_00700"/>
<dbReference type="EMBL" id="CP042295">
    <property type="protein sequence ID" value="QDY86687.1"/>
    <property type="molecule type" value="Genomic_DNA"/>
</dbReference>
<dbReference type="Gene3D" id="3.10.129.130">
    <property type="match status" value="1"/>
</dbReference>
<dbReference type="Proteomes" id="UP000318927">
    <property type="component" value="Chromosome"/>
</dbReference>
<proteinExistence type="predicted"/>
<name>A0A5B8K746_9MOLU</name>
<protein>
    <submittedName>
        <fullName evidence="1">Uncharacterized protein</fullName>
    </submittedName>
</protein>
<dbReference type="OrthoDB" id="399637at2"/>
<gene>
    <name evidence="1" type="ORF">FRW55_00700</name>
</gene>
<keyword evidence="2" id="KW-1185">Reference proteome</keyword>
<reference evidence="1 2" key="1">
    <citation type="journal article" date="2019" name="Microbiol. Resour. Announc.">
        <title>Complete Genome Sequences of Three Mycoplasma anserisalpingitis (Mycoplasma sp. 1220) Strains.</title>
        <authorList>
            <person name="Grozner D."/>
            <person name="Forro B."/>
            <person name="Kovacs A.B."/>
            <person name="Marton S."/>
            <person name="Banyai K."/>
            <person name="Kreizinger Z."/>
            <person name="Sulyok K.M."/>
            <person name="Gyuranecz M."/>
        </authorList>
    </citation>
    <scope>NUCLEOTIDE SEQUENCE [LARGE SCALE GENOMIC DNA]</scope>
    <source>
        <strain evidence="1 2">ATCC:BAA-2147</strain>
    </source>
</reference>
<evidence type="ECO:0000313" key="2">
    <source>
        <dbReference type="Proteomes" id="UP000318927"/>
    </source>
</evidence>
<dbReference type="GO" id="GO:0004521">
    <property type="term" value="F:RNA endonuclease activity"/>
    <property type="evidence" value="ECO:0007669"/>
    <property type="project" value="InterPro"/>
</dbReference>
<evidence type="ECO:0000313" key="1">
    <source>
        <dbReference type="EMBL" id="QDY86687.1"/>
    </source>
</evidence>
<dbReference type="InterPro" id="IPR025911">
    <property type="entry name" value="ToxN/AbiQ_toxin"/>
</dbReference>
<dbReference type="Pfam" id="PF13958">
    <property type="entry name" value="ToxN_toxin"/>
    <property type="match status" value="1"/>
</dbReference>
<organism evidence="1 2">
    <name type="scientific">Mycoplasma anserisalpingitidis</name>
    <dbReference type="NCBI Taxonomy" id="519450"/>
    <lineage>
        <taxon>Bacteria</taxon>
        <taxon>Bacillati</taxon>
        <taxon>Mycoplasmatota</taxon>
        <taxon>Mollicutes</taxon>
        <taxon>Mycoplasmataceae</taxon>
        <taxon>Mycoplasma</taxon>
    </lineage>
</organism>
<dbReference type="InterPro" id="IPR053735">
    <property type="entry name" value="Type_III_TA_endoRNase"/>
</dbReference>
<dbReference type="GO" id="GO:0003723">
    <property type="term" value="F:RNA binding"/>
    <property type="evidence" value="ECO:0007669"/>
    <property type="project" value="InterPro"/>
</dbReference>
<accession>A0A5B8K746</accession>